<dbReference type="Proteomes" id="UP000257109">
    <property type="component" value="Unassembled WGS sequence"/>
</dbReference>
<evidence type="ECO:0000313" key="1">
    <source>
        <dbReference type="EMBL" id="RDX96663.1"/>
    </source>
</evidence>
<evidence type="ECO:0008006" key="3">
    <source>
        <dbReference type="Google" id="ProtNLM"/>
    </source>
</evidence>
<dbReference type="PANTHER" id="PTHR35046">
    <property type="entry name" value="ZINC KNUCKLE (CCHC-TYPE) FAMILY PROTEIN"/>
    <property type="match status" value="1"/>
</dbReference>
<protein>
    <recommendedName>
        <fullName evidence="3">Retrotransposon gag domain-containing protein</fullName>
    </recommendedName>
</protein>
<dbReference type="PANTHER" id="PTHR35046:SF26">
    <property type="entry name" value="RNA-DIRECTED DNA POLYMERASE"/>
    <property type="match status" value="1"/>
</dbReference>
<name>A0A371H1Y6_MUCPR</name>
<organism evidence="1 2">
    <name type="scientific">Mucuna pruriens</name>
    <name type="common">Velvet bean</name>
    <name type="synonym">Dolichos pruriens</name>
    <dbReference type="NCBI Taxonomy" id="157652"/>
    <lineage>
        <taxon>Eukaryota</taxon>
        <taxon>Viridiplantae</taxon>
        <taxon>Streptophyta</taxon>
        <taxon>Embryophyta</taxon>
        <taxon>Tracheophyta</taxon>
        <taxon>Spermatophyta</taxon>
        <taxon>Magnoliopsida</taxon>
        <taxon>eudicotyledons</taxon>
        <taxon>Gunneridae</taxon>
        <taxon>Pentapetalae</taxon>
        <taxon>rosids</taxon>
        <taxon>fabids</taxon>
        <taxon>Fabales</taxon>
        <taxon>Fabaceae</taxon>
        <taxon>Papilionoideae</taxon>
        <taxon>50 kb inversion clade</taxon>
        <taxon>NPAAA clade</taxon>
        <taxon>indigoferoid/millettioid clade</taxon>
        <taxon>Phaseoleae</taxon>
        <taxon>Mucuna</taxon>
    </lineage>
</organism>
<accession>A0A371H1Y6</accession>
<dbReference type="AlphaFoldDB" id="A0A371H1Y6"/>
<sequence length="116" mass="13566">MQKNSWIRRRHADTWPNLKREMRSRFVHASYVQDLLYQGEGKANTYEGGAEMCTYVLTQGFKSMQQYNKDIEVALLKANVLESSEAIMAYFLHGLNREIQDVVELYNYTSVDDLAY</sequence>
<proteinExistence type="predicted"/>
<evidence type="ECO:0000313" key="2">
    <source>
        <dbReference type="Proteomes" id="UP000257109"/>
    </source>
</evidence>
<keyword evidence="2" id="KW-1185">Reference proteome</keyword>
<dbReference type="EMBL" id="QJKJ01003836">
    <property type="protein sequence ID" value="RDX96663.1"/>
    <property type="molecule type" value="Genomic_DNA"/>
</dbReference>
<reference evidence="1" key="1">
    <citation type="submission" date="2018-05" db="EMBL/GenBank/DDBJ databases">
        <title>Draft genome of Mucuna pruriens seed.</title>
        <authorList>
            <person name="Nnadi N.E."/>
            <person name="Vos R."/>
            <person name="Hasami M.H."/>
            <person name="Devisetty U.K."/>
            <person name="Aguiy J.C."/>
        </authorList>
    </citation>
    <scope>NUCLEOTIDE SEQUENCE [LARGE SCALE GENOMIC DNA]</scope>
    <source>
        <strain evidence="1">JCA_2017</strain>
    </source>
</reference>
<comment type="caution">
    <text evidence="1">The sequence shown here is derived from an EMBL/GenBank/DDBJ whole genome shotgun (WGS) entry which is preliminary data.</text>
</comment>
<dbReference type="OrthoDB" id="1731207at2759"/>
<feature type="non-terminal residue" evidence="1">
    <location>
        <position position="1"/>
    </location>
</feature>
<gene>
    <name evidence="1" type="ORF">CR513_20636</name>
</gene>